<reference evidence="2" key="1">
    <citation type="submission" date="2020-10" db="EMBL/GenBank/DDBJ databases">
        <title>Genome Sequence of Monilinia vaccinii-corymbosi Sheds Light on Mummy Berry Disease Infection of Blueberry and Mating Type.</title>
        <authorList>
            <person name="Yow A.G."/>
            <person name="Zhang Y."/>
            <person name="Bansal K."/>
            <person name="Eacker S.M."/>
            <person name="Sullivan S."/>
            <person name="Liachko I."/>
            <person name="Cubeta M.A."/>
            <person name="Rollins J.A."/>
            <person name="Ashrafi H."/>
        </authorList>
    </citation>
    <scope>NUCLEOTIDE SEQUENCE</scope>
    <source>
        <strain evidence="2">RL-1</strain>
    </source>
</reference>
<dbReference type="Gene3D" id="1.25.40.10">
    <property type="entry name" value="Tetratricopeptide repeat domain"/>
    <property type="match status" value="1"/>
</dbReference>
<evidence type="ECO:0000313" key="2">
    <source>
        <dbReference type="EMBL" id="QSZ35020.1"/>
    </source>
</evidence>
<organism evidence="2 3">
    <name type="scientific">Monilinia vaccinii-corymbosi</name>
    <dbReference type="NCBI Taxonomy" id="61207"/>
    <lineage>
        <taxon>Eukaryota</taxon>
        <taxon>Fungi</taxon>
        <taxon>Dikarya</taxon>
        <taxon>Ascomycota</taxon>
        <taxon>Pezizomycotina</taxon>
        <taxon>Leotiomycetes</taxon>
        <taxon>Helotiales</taxon>
        <taxon>Sclerotiniaceae</taxon>
        <taxon>Monilinia</taxon>
    </lineage>
</organism>
<dbReference type="AlphaFoldDB" id="A0A8A3PIW3"/>
<dbReference type="InterPro" id="IPR011990">
    <property type="entry name" value="TPR-like_helical_dom_sf"/>
</dbReference>
<keyword evidence="3" id="KW-1185">Reference proteome</keyword>
<feature type="region of interest" description="Disordered" evidence="1">
    <location>
        <begin position="157"/>
        <end position="221"/>
    </location>
</feature>
<feature type="compositionally biased region" description="Basic and acidic residues" evidence="1">
    <location>
        <begin position="173"/>
        <end position="182"/>
    </location>
</feature>
<evidence type="ECO:0000313" key="3">
    <source>
        <dbReference type="Proteomes" id="UP000672032"/>
    </source>
</evidence>
<dbReference type="Proteomes" id="UP000672032">
    <property type="component" value="Chromosome 5"/>
</dbReference>
<dbReference type="EMBL" id="CP063409">
    <property type="protein sequence ID" value="QSZ35020.1"/>
    <property type="molecule type" value="Genomic_DNA"/>
</dbReference>
<proteinExistence type="predicted"/>
<evidence type="ECO:0000256" key="1">
    <source>
        <dbReference type="SAM" id="MobiDB-lite"/>
    </source>
</evidence>
<name>A0A8A3PIW3_9HELO</name>
<protein>
    <submittedName>
        <fullName evidence="2">Uncharacterized protein</fullName>
    </submittedName>
</protein>
<gene>
    <name evidence="2" type="ORF">DSL72_007882</name>
</gene>
<accession>A0A8A3PIW3</accession>
<sequence>MERLRKILLRLGRDDESRCLARYYLKLPEHHGRNHCLTPKAANDMNYHFYFLIRMDEDEWDSKRAYMRSALMLGVSHCDTIAHQRSYATLLRALGRKGAAEELARDSLRIVKETCGENSKEVHQVNEVLDWLSKPYGELPELDAYYKGFFGNRPRISDKERQDAEDVGSGAAEKGKGREGRMQIKTKSKTSIKAIVEAEAKARVSSCESGEESSDTPRRGD</sequence>